<organism evidence="6 7">
    <name type="scientific">Actinokineospora terrae</name>
    <dbReference type="NCBI Taxonomy" id="155974"/>
    <lineage>
        <taxon>Bacteria</taxon>
        <taxon>Bacillati</taxon>
        <taxon>Actinomycetota</taxon>
        <taxon>Actinomycetes</taxon>
        <taxon>Pseudonocardiales</taxon>
        <taxon>Pseudonocardiaceae</taxon>
        <taxon>Actinokineospora</taxon>
    </lineage>
</organism>
<dbReference type="InterPro" id="IPR013783">
    <property type="entry name" value="Ig-like_fold"/>
</dbReference>
<dbReference type="GO" id="GO:0005975">
    <property type="term" value="P:carbohydrate metabolic process"/>
    <property type="evidence" value="ECO:0007669"/>
    <property type="project" value="UniProtKB-ARBA"/>
</dbReference>
<dbReference type="RefSeq" id="WP_092786046.1">
    <property type="nucleotide sequence ID" value="NZ_FOGI01000016.1"/>
</dbReference>
<gene>
    <name evidence="6" type="ORF">SAMN04487818_11653</name>
</gene>
<dbReference type="Gene3D" id="2.60.40.10">
    <property type="entry name" value="Immunoglobulins"/>
    <property type="match status" value="1"/>
</dbReference>
<evidence type="ECO:0000259" key="5">
    <source>
        <dbReference type="Pfam" id="PF17210"/>
    </source>
</evidence>
<evidence type="ECO:0000256" key="1">
    <source>
        <dbReference type="ARBA" id="ARBA00004613"/>
    </source>
</evidence>
<evidence type="ECO:0000313" key="7">
    <source>
        <dbReference type="Proteomes" id="UP000199051"/>
    </source>
</evidence>
<dbReference type="Proteomes" id="UP000199051">
    <property type="component" value="Unassembled WGS sequence"/>
</dbReference>
<dbReference type="InterPro" id="IPR033764">
    <property type="entry name" value="Sdr_B"/>
</dbReference>
<dbReference type="AlphaFoldDB" id="A0A1H9XL73"/>
<dbReference type="EMBL" id="FOGI01000016">
    <property type="protein sequence ID" value="SES46577.1"/>
    <property type="molecule type" value="Genomic_DNA"/>
</dbReference>
<evidence type="ECO:0000256" key="2">
    <source>
        <dbReference type="ARBA" id="ARBA00022525"/>
    </source>
</evidence>
<keyword evidence="2" id="KW-0964">Secreted</keyword>
<name>A0A1H9XL73_9PSEU</name>
<dbReference type="Pfam" id="PF17210">
    <property type="entry name" value="SdrD_B"/>
    <property type="match status" value="1"/>
</dbReference>
<feature type="region of interest" description="Disordered" evidence="4">
    <location>
        <begin position="288"/>
        <end position="341"/>
    </location>
</feature>
<feature type="compositionally biased region" description="Low complexity" evidence="4">
    <location>
        <begin position="328"/>
        <end position="341"/>
    </location>
</feature>
<dbReference type="STRING" id="155974.SAMN04487818_11653"/>
<feature type="compositionally biased region" description="Pro residues" evidence="4">
    <location>
        <begin position="297"/>
        <end position="306"/>
    </location>
</feature>
<proteinExistence type="predicted"/>
<protein>
    <recommendedName>
        <fullName evidence="5">SD-repeat containing protein B domain-containing protein</fullName>
    </recommendedName>
</protein>
<keyword evidence="3" id="KW-0732">Signal</keyword>
<keyword evidence="7" id="KW-1185">Reference proteome</keyword>
<comment type="subcellular location">
    <subcellularLocation>
        <location evidence="1">Secreted</location>
    </subcellularLocation>
</comment>
<sequence>MTASAYGAAGSFWVPSLEWGDLSPWNGAEPGPGTTVAAGQSTTVTVNGEVTNWNGTAPVAGVFVNQGGNTLASASVTVPFTAPNSATDTVAGLVYADRDGDGSPSAGEGLAGVKVGLSGQGQYLDTTTDATGRYRFAGIPLQTYYVYVSGVPDGWVVEAAYQQLFVDGSGSYSAMLLRATRPLTGTFTATMRFTKDVYQVGDHAEILVTLTNNGSAGLVGVRAGCDRSGGEGPELRDVDLGDLEYDRGVTVPAGQSRTFSITGTISDETAEWGGVGYACDFGPGDNPEGYSAGTPWPGCPLPPPTWPWTSTRTATRTGRSATARRSRASSSASATRSPAPS</sequence>
<feature type="domain" description="SD-repeat containing protein B" evidence="5">
    <location>
        <begin position="92"/>
        <end position="158"/>
    </location>
</feature>
<dbReference type="GO" id="GO:0005576">
    <property type="term" value="C:extracellular region"/>
    <property type="evidence" value="ECO:0007669"/>
    <property type="project" value="UniProtKB-SubCell"/>
</dbReference>
<evidence type="ECO:0000313" key="6">
    <source>
        <dbReference type="EMBL" id="SES46577.1"/>
    </source>
</evidence>
<dbReference type="SUPFAM" id="SSF117074">
    <property type="entry name" value="Hypothetical protein PA1324"/>
    <property type="match status" value="1"/>
</dbReference>
<feature type="compositionally biased region" description="Low complexity" evidence="4">
    <location>
        <begin position="307"/>
        <end position="321"/>
    </location>
</feature>
<evidence type="ECO:0000256" key="3">
    <source>
        <dbReference type="ARBA" id="ARBA00022729"/>
    </source>
</evidence>
<reference evidence="7" key="1">
    <citation type="submission" date="2016-10" db="EMBL/GenBank/DDBJ databases">
        <authorList>
            <person name="Varghese N."/>
            <person name="Submissions S."/>
        </authorList>
    </citation>
    <scope>NUCLEOTIDE SEQUENCE [LARGE SCALE GENOMIC DNA]</scope>
    <source>
        <strain evidence="7">DSM 44260</strain>
    </source>
</reference>
<evidence type="ECO:0000256" key="4">
    <source>
        <dbReference type="SAM" id="MobiDB-lite"/>
    </source>
</evidence>
<accession>A0A1H9XL73</accession>